<dbReference type="RefSeq" id="YP_164660.1">
    <property type="nucleotide sequence ID" value="NC_006565.1"/>
</dbReference>
<keyword evidence="2" id="KW-1185">Reference proteome</keyword>
<name>Q5ULT9_9CAUD</name>
<dbReference type="KEGG" id="vg:3197467"/>
<evidence type="ECO:0000313" key="2">
    <source>
        <dbReference type="Proteomes" id="UP000002117"/>
    </source>
</evidence>
<dbReference type="Proteomes" id="UP000002117">
    <property type="component" value="Segment"/>
</dbReference>
<evidence type="ECO:0000313" key="1">
    <source>
        <dbReference type="EMBL" id="AAV35845.1"/>
    </source>
</evidence>
<proteinExistence type="predicted"/>
<sequence length="69" mass="7762">MNANYRIDDVYAFLLEDSKHVKMFTEDDFGGSLSSLRAFAQAFLDAQFDGVMTGTKMTVLGRVDERTCN</sequence>
<dbReference type="EMBL" id="AY682195">
    <property type="protein sequence ID" value="AAV35845.1"/>
    <property type="molecule type" value="Genomic_DNA"/>
</dbReference>
<reference evidence="1 2" key="1">
    <citation type="journal article" date="2004" name="J. Bacteriol.">
        <title>Lactobacillus plantarum bacteriophage LP65: a new member of the SPO1-like genus of the family Myoviridae.</title>
        <authorList>
            <person name="Chibani-Chennoufi S."/>
            <person name="Dillmann M.L."/>
            <person name="Marvin-Guy L."/>
            <person name="Rami-Shojaei S."/>
            <person name="Brussow H."/>
        </authorList>
    </citation>
    <scope>NUCLEOTIDE SEQUENCE</scope>
</reference>
<accession>Q5ULT9</accession>
<gene>
    <name evidence="1" type="ORF">orf25</name>
</gene>
<organism evidence="1 2">
    <name type="scientific">Lactobacillus phage LP65</name>
    <dbReference type="NCBI Taxonomy" id="2892344"/>
    <lineage>
        <taxon>Viruses</taxon>
        <taxon>Duplodnaviria</taxon>
        <taxon>Heunggongvirae</taxon>
        <taxon>Uroviricota</taxon>
        <taxon>Caudoviricetes</taxon>
        <taxon>Herelleviridae</taxon>
        <taxon>Salchichonvirus</taxon>
        <taxon>Salchichonvirus LP65</taxon>
    </lineage>
</organism>
<protein>
    <submittedName>
        <fullName evidence="1">Orf25</fullName>
    </submittedName>
</protein>